<evidence type="ECO:0000313" key="4">
    <source>
        <dbReference type="Proteomes" id="UP000064183"/>
    </source>
</evidence>
<dbReference type="PRINTS" id="PR00364">
    <property type="entry name" value="DISEASERSIST"/>
</dbReference>
<dbReference type="GO" id="GO:0043531">
    <property type="term" value="F:ADP binding"/>
    <property type="evidence" value="ECO:0007669"/>
    <property type="project" value="InterPro"/>
</dbReference>
<dbReference type="Proteomes" id="UP000064183">
    <property type="component" value="Chromosome"/>
</dbReference>
<gene>
    <name evidence="3" type="ORF">WQO_17785</name>
</gene>
<name>A0A0U3LGV2_STRGL</name>
<dbReference type="InterPro" id="IPR002182">
    <property type="entry name" value="NB-ARC"/>
</dbReference>
<proteinExistence type="predicted"/>
<sequence>MPAASVPRLPGGAGLPEVWNVPRRNPHLIGREVTMTQVREALLAGRQAVVQALHGLGGIGKTQLALEYAHRFASQYDTVWWIDAEQADQIPVHYTELAARLGIAAPGAGTGHTTRTLIEHLRTRERWLIVLDNADEPGAFETLLPTGPGHVLITSRNPGWKDLVPSHGLDVFPRGDPVAYLTTRIPDIATQQADSLDDGLGDLPLALAQAAGVITTGMTPDRYRQLLNDKTTRLMANGAPPGYPAHLAATVDIATARLSNAHPQATELLRLAAFLGPDPIPTAWLETTVGRPATLTVDPNDFMWPRARSSTCPAPAWPASTTRPSRSTGSPRPSSATTPAKPTPPRRRTTSPPSWPPSRRATRWTRSAGRPGQP</sequence>
<dbReference type="InterPro" id="IPR027417">
    <property type="entry name" value="P-loop_NTPase"/>
</dbReference>
<accession>A0A0U3LGV2</accession>
<dbReference type="SUPFAM" id="SSF52540">
    <property type="entry name" value="P-loop containing nucleoside triphosphate hydrolases"/>
    <property type="match status" value="1"/>
</dbReference>
<feature type="region of interest" description="Disordered" evidence="1">
    <location>
        <begin position="306"/>
        <end position="374"/>
    </location>
</feature>
<dbReference type="KEGG" id="sgb:WQO_17785"/>
<dbReference type="EMBL" id="CP013738">
    <property type="protein sequence ID" value="ALU95016.1"/>
    <property type="molecule type" value="Genomic_DNA"/>
</dbReference>
<dbReference type="Gene3D" id="3.40.50.300">
    <property type="entry name" value="P-loop containing nucleotide triphosphate hydrolases"/>
    <property type="match status" value="1"/>
</dbReference>
<dbReference type="STRING" id="1172567.WQO_17785"/>
<reference evidence="3 4" key="1">
    <citation type="journal article" date="2012" name="J. Bacteriol.">
        <title>Draft genome sequence of Streptomyces globisporus C-1027, which produces an antitumor antibiotic consisting of a nine-membered enediyne with a chromoprotein.</title>
        <authorList>
            <person name="Wang L."/>
            <person name="Wang S."/>
            <person name="He Q."/>
            <person name="Yu T."/>
            <person name="Li Q."/>
            <person name="Hong B."/>
        </authorList>
    </citation>
    <scope>NUCLEOTIDE SEQUENCE [LARGE SCALE GENOMIC DNA]</scope>
    <source>
        <strain evidence="3 4">C-1027</strain>
    </source>
</reference>
<evidence type="ECO:0000313" key="3">
    <source>
        <dbReference type="EMBL" id="ALU95016.1"/>
    </source>
</evidence>
<feature type="domain" description="NB-ARC" evidence="2">
    <location>
        <begin position="32"/>
        <end position="141"/>
    </location>
</feature>
<dbReference type="Pfam" id="PF00931">
    <property type="entry name" value="NB-ARC"/>
    <property type="match status" value="1"/>
</dbReference>
<dbReference type="PANTHER" id="PTHR47691">
    <property type="entry name" value="REGULATOR-RELATED"/>
    <property type="match status" value="1"/>
</dbReference>
<feature type="compositionally biased region" description="Low complexity" evidence="1">
    <location>
        <begin position="318"/>
        <end position="340"/>
    </location>
</feature>
<protein>
    <recommendedName>
        <fullName evidence="2">NB-ARC domain-containing protein</fullName>
    </recommendedName>
</protein>
<evidence type="ECO:0000256" key="1">
    <source>
        <dbReference type="SAM" id="MobiDB-lite"/>
    </source>
</evidence>
<evidence type="ECO:0000259" key="2">
    <source>
        <dbReference type="Pfam" id="PF00931"/>
    </source>
</evidence>
<dbReference type="AlphaFoldDB" id="A0A0U3LGV2"/>
<dbReference type="NCBIfam" id="NF040586">
    <property type="entry name" value="FxSxx_TPR"/>
    <property type="match status" value="1"/>
</dbReference>
<organism evidence="3 4">
    <name type="scientific">Streptomyces globisporus C-1027</name>
    <dbReference type="NCBI Taxonomy" id="1172567"/>
    <lineage>
        <taxon>Bacteria</taxon>
        <taxon>Bacillati</taxon>
        <taxon>Actinomycetota</taxon>
        <taxon>Actinomycetes</taxon>
        <taxon>Kitasatosporales</taxon>
        <taxon>Streptomycetaceae</taxon>
        <taxon>Streptomyces</taxon>
    </lineage>
</organism>
<dbReference type="PANTHER" id="PTHR47691:SF3">
    <property type="entry name" value="HTH-TYPE TRANSCRIPTIONAL REGULATOR RV0890C-RELATED"/>
    <property type="match status" value="1"/>
</dbReference>